<evidence type="ECO:0008006" key="3">
    <source>
        <dbReference type="Google" id="ProtNLM"/>
    </source>
</evidence>
<accession>A0ABR4HYQ6</accession>
<dbReference type="Proteomes" id="UP001610335">
    <property type="component" value="Unassembled WGS sequence"/>
</dbReference>
<comment type="caution">
    <text evidence="1">The sequence shown here is derived from an EMBL/GenBank/DDBJ whole genome shotgun (WGS) entry which is preliminary data.</text>
</comment>
<reference evidence="1 2" key="1">
    <citation type="submission" date="2024-07" db="EMBL/GenBank/DDBJ databases">
        <title>Section-level genome sequencing and comparative genomics of Aspergillus sections Usti and Cavernicolus.</title>
        <authorList>
            <consortium name="Lawrence Berkeley National Laboratory"/>
            <person name="Nybo J.L."/>
            <person name="Vesth T.C."/>
            <person name="Theobald S."/>
            <person name="Frisvad J.C."/>
            <person name="Larsen T.O."/>
            <person name="Kjaerboelling I."/>
            <person name="Rothschild-Mancinelli K."/>
            <person name="Lyhne E.K."/>
            <person name="Kogle M.E."/>
            <person name="Barry K."/>
            <person name="Clum A."/>
            <person name="Na H."/>
            <person name="Ledsgaard L."/>
            <person name="Lin J."/>
            <person name="Lipzen A."/>
            <person name="Kuo A."/>
            <person name="Riley R."/>
            <person name="Mondo S."/>
            <person name="LaButti K."/>
            <person name="Haridas S."/>
            <person name="Pangalinan J."/>
            <person name="Salamov A.A."/>
            <person name="Simmons B.A."/>
            <person name="Magnuson J.K."/>
            <person name="Chen J."/>
            <person name="Drula E."/>
            <person name="Henrissat B."/>
            <person name="Wiebenga A."/>
            <person name="Lubbers R.J."/>
            <person name="Gomes A.C."/>
            <person name="Makela M.R."/>
            <person name="Stajich J."/>
            <person name="Grigoriev I.V."/>
            <person name="Mortensen U.H."/>
            <person name="De vries R.P."/>
            <person name="Baker S.E."/>
            <person name="Andersen M.R."/>
        </authorList>
    </citation>
    <scope>NUCLEOTIDE SEQUENCE [LARGE SCALE GENOMIC DNA]</scope>
    <source>
        <strain evidence="1 2">CBS 600.67</strain>
    </source>
</reference>
<keyword evidence="2" id="KW-1185">Reference proteome</keyword>
<dbReference type="InterPro" id="IPR032675">
    <property type="entry name" value="LRR_dom_sf"/>
</dbReference>
<evidence type="ECO:0000313" key="2">
    <source>
        <dbReference type="Proteomes" id="UP001610335"/>
    </source>
</evidence>
<gene>
    <name evidence="1" type="ORF">BDW59DRAFT_174558</name>
</gene>
<dbReference type="EMBL" id="JBFXLS010000071">
    <property type="protein sequence ID" value="KAL2820214.1"/>
    <property type="molecule type" value="Genomic_DNA"/>
</dbReference>
<proteinExistence type="predicted"/>
<name>A0ABR4HYQ6_9EURO</name>
<dbReference type="SUPFAM" id="SSF52047">
    <property type="entry name" value="RNI-like"/>
    <property type="match status" value="1"/>
</dbReference>
<protein>
    <recommendedName>
        <fullName evidence="3">F-box domain-containing protein</fullName>
    </recommendedName>
</protein>
<dbReference type="Gene3D" id="3.80.10.10">
    <property type="entry name" value="Ribonuclease Inhibitor"/>
    <property type="match status" value="1"/>
</dbReference>
<evidence type="ECO:0000313" key="1">
    <source>
        <dbReference type="EMBL" id="KAL2820214.1"/>
    </source>
</evidence>
<organism evidence="1 2">
    <name type="scientific">Aspergillus cavernicola</name>
    <dbReference type="NCBI Taxonomy" id="176166"/>
    <lineage>
        <taxon>Eukaryota</taxon>
        <taxon>Fungi</taxon>
        <taxon>Dikarya</taxon>
        <taxon>Ascomycota</taxon>
        <taxon>Pezizomycotina</taxon>
        <taxon>Eurotiomycetes</taxon>
        <taxon>Eurotiomycetidae</taxon>
        <taxon>Eurotiales</taxon>
        <taxon>Aspergillaceae</taxon>
        <taxon>Aspergillus</taxon>
        <taxon>Aspergillus subgen. Nidulantes</taxon>
    </lineage>
</organism>
<sequence length="384" mass="43184">MSPSLTLKISASSDSPVLCSFRLTCKSLYDCTLPQFCKIYPETVKIDLSLASLRRLDTLSQNLRPCPHVRSLYINGMDEDILGSEIKWERHASGLIVTPQRSTQRWQDTLLRLVNCQSFRLCKHFTPDCSSPPNILTPCDIITILLSIIAAIERPLRELSILFKPPNCSGGNLINMSRVDKGLVREPKFITTCSSLEALTFRYSMDTEDTVDFVTQLIQHATRLQRLRIDADYGNHLTTLLSRFYSTQLTLRLRELTLETAHVGSSHAFNRFLASFKQSLAKISFAATHLDSGKWASFLQTLSKFPSLTEISTYMLGQAGFQRVHFPAVLQDPIIDPVLGTKFSYTVKKLQQGQRTLMVAYSGRSMDIALQKLADFATPYKGTG</sequence>